<dbReference type="InterPro" id="IPR013783">
    <property type="entry name" value="Ig-like_fold"/>
</dbReference>
<dbReference type="PANTHER" id="PTHR12147">
    <property type="entry name" value="METALLOPEPTIDASE M28 FAMILY MEMBER"/>
    <property type="match status" value="1"/>
</dbReference>
<dbReference type="SUPFAM" id="SSF49265">
    <property type="entry name" value="Fibronectin type III"/>
    <property type="match status" value="1"/>
</dbReference>
<keyword evidence="2" id="KW-0964">Secreted</keyword>
<keyword evidence="6" id="KW-1185">Reference proteome</keyword>
<dbReference type="InterPro" id="IPR036116">
    <property type="entry name" value="FN3_sf"/>
</dbReference>
<dbReference type="Pfam" id="PF04389">
    <property type="entry name" value="Peptidase_M28"/>
    <property type="match status" value="1"/>
</dbReference>
<feature type="signal peptide" evidence="3">
    <location>
        <begin position="1"/>
        <end position="19"/>
    </location>
</feature>
<feature type="chain" id="PRO_5030955204" description="Peptidase M28 domain-containing protein" evidence="3">
    <location>
        <begin position="20"/>
        <end position="431"/>
    </location>
</feature>
<protein>
    <recommendedName>
        <fullName evidence="4">Peptidase M28 domain-containing protein</fullName>
    </recommendedName>
</protein>
<dbReference type="GO" id="GO:0005576">
    <property type="term" value="C:extracellular region"/>
    <property type="evidence" value="ECO:0007669"/>
    <property type="project" value="UniProtKB-SubCell"/>
</dbReference>
<dbReference type="Gene3D" id="2.60.40.10">
    <property type="entry name" value="Immunoglobulins"/>
    <property type="match status" value="1"/>
</dbReference>
<evidence type="ECO:0000313" key="6">
    <source>
        <dbReference type="Proteomes" id="UP000537161"/>
    </source>
</evidence>
<name>A0A7W9B681_9SPHN</name>
<feature type="domain" description="Peptidase M28" evidence="4">
    <location>
        <begin position="99"/>
        <end position="298"/>
    </location>
</feature>
<comment type="subcellular location">
    <subcellularLocation>
        <location evidence="1">Secreted</location>
    </subcellularLocation>
</comment>
<comment type="caution">
    <text evidence="5">The sequence shown here is derived from an EMBL/GenBank/DDBJ whole genome shotgun (WGS) entry which is preliminary data.</text>
</comment>
<dbReference type="SUPFAM" id="SSF53187">
    <property type="entry name" value="Zn-dependent exopeptidases"/>
    <property type="match status" value="1"/>
</dbReference>
<evidence type="ECO:0000256" key="2">
    <source>
        <dbReference type="ARBA" id="ARBA00022525"/>
    </source>
</evidence>
<accession>A0A7W9B681</accession>
<dbReference type="Gene3D" id="3.40.630.10">
    <property type="entry name" value="Zn peptidases"/>
    <property type="match status" value="1"/>
</dbReference>
<dbReference type="InterPro" id="IPR045175">
    <property type="entry name" value="M28_fam"/>
</dbReference>
<evidence type="ECO:0000259" key="4">
    <source>
        <dbReference type="Pfam" id="PF04389"/>
    </source>
</evidence>
<dbReference type="EMBL" id="JACIJH010000007">
    <property type="protein sequence ID" value="MBB5706967.1"/>
    <property type="molecule type" value="Genomic_DNA"/>
</dbReference>
<evidence type="ECO:0000313" key="5">
    <source>
        <dbReference type="EMBL" id="MBB5706967.1"/>
    </source>
</evidence>
<reference evidence="5 6" key="1">
    <citation type="submission" date="2020-08" db="EMBL/GenBank/DDBJ databases">
        <title>Genomic Encyclopedia of Type Strains, Phase IV (KMG-IV): sequencing the most valuable type-strain genomes for metagenomic binning, comparative biology and taxonomic classification.</title>
        <authorList>
            <person name="Goeker M."/>
        </authorList>
    </citation>
    <scope>NUCLEOTIDE SEQUENCE [LARGE SCALE GENOMIC DNA]</scope>
    <source>
        <strain evidence="5 6">DSM 27163</strain>
    </source>
</reference>
<dbReference type="RefSeq" id="WP_184098390.1">
    <property type="nucleotide sequence ID" value="NZ_JACIJH010000007.1"/>
</dbReference>
<dbReference type="GO" id="GO:0008235">
    <property type="term" value="F:metalloexopeptidase activity"/>
    <property type="evidence" value="ECO:0007669"/>
    <property type="project" value="InterPro"/>
</dbReference>
<dbReference type="PANTHER" id="PTHR12147:SF26">
    <property type="entry name" value="PEPTIDASE M28 DOMAIN-CONTAINING PROTEIN"/>
    <property type="match status" value="1"/>
</dbReference>
<organism evidence="5 6">
    <name type="scientific">Sphingopyxis panaciterrulae</name>
    <dbReference type="NCBI Taxonomy" id="462372"/>
    <lineage>
        <taxon>Bacteria</taxon>
        <taxon>Pseudomonadati</taxon>
        <taxon>Pseudomonadota</taxon>
        <taxon>Alphaproteobacteria</taxon>
        <taxon>Sphingomonadales</taxon>
        <taxon>Sphingomonadaceae</taxon>
        <taxon>Sphingopyxis</taxon>
    </lineage>
</organism>
<gene>
    <name evidence="5" type="ORF">FHR21_002329</name>
</gene>
<sequence length="431" mass="45670">MRYSSLALAALALPATVFAQQTPDPARLQADVEKLVSFGTRHTLSDPDHPTRGIGAARRWFASELNKTSAGCGGCIQVSTVERVFTNDRAPNGVNVVDVLGIQPGSDPNRVVIVMGHIDTRVNDVMDATADAPGANDDGSGTALVLEVARILSKEKFAASIVYAALSGEEQGLFGGTLLAETAKERGWQVTAVLNNDIVGNTVGTDGTRVADRVRVFSEGIAQSEPLAEQMARRNNGGEDDGPSRALAKAIRNIAKTVPNGLDVLMVRRPDRFGRGGDHFPFLELGYPAVRFSVAIENYPAQHQALRPGFGDTPDKMDFPYLAKVAAINAATIRRLASAPAAPAAVMLRGALGSDTTVTWTPVSGAASYRIYWRRADEQQWTDHIDVAGGSAQEGLLKGVVVDDNFVGVAALGANGTESLVTFGGRAPRKR</sequence>
<evidence type="ECO:0000256" key="1">
    <source>
        <dbReference type="ARBA" id="ARBA00004613"/>
    </source>
</evidence>
<proteinExistence type="predicted"/>
<keyword evidence="3" id="KW-0732">Signal</keyword>
<dbReference type="GO" id="GO:0006508">
    <property type="term" value="P:proteolysis"/>
    <property type="evidence" value="ECO:0007669"/>
    <property type="project" value="InterPro"/>
</dbReference>
<dbReference type="InterPro" id="IPR007484">
    <property type="entry name" value="Peptidase_M28"/>
</dbReference>
<evidence type="ECO:0000256" key="3">
    <source>
        <dbReference type="SAM" id="SignalP"/>
    </source>
</evidence>
<dbReference type="Proteomes" id="UP000537161">
    <property type="component" value="Unassembled WGS sequence"/>
</dbReference>
<dbReference type="AlphaFoldDB" id="A0A7W9B681"/>